<keyword evidence="2" id="KW-1185">Reference proteome</keyword>
<reference evidence="1" key="1">
    <citation type="submission" date="2022-02" db="EMBL/GenBank/DDBJ databases">
        <title>Plant Genome Project.</title>
        <authorList>
            <person name="Zhang R.-G."/>
        </authorList>
    </citation>
    <scope>NUCLEOTIDE SEQUENCE</scope>
    <source>
        <strain evidence="1">AT1</strain>
    </source>
</reference>
<evidence type="ECO:0000313" key="1">
    <source>
        <dbReference type="EMBL" id="KAI8546137.1"/>
    </source>
</evidence>
<evidence type="ECO:0000313" key="2">
    <source>
        <dbReference type="Proteomes" id="UP001062846"/>
    </source>
</evidence>
<dbReference type="Proteomes" id="UP001062846">
    <property type="component" value="Chromosome 7"/>
</dbReference>
<comment type="caution">
    <text evidence="1">The sequence shown here is derived from an EMBL/GenBank/DDBJ whole genome shotgun (WGS) entry which is preliminary data.</text>
</comment>
<gene>
    <name evidence="1" type="ORF">RHMOL_Rhmol07G0093500</name>
</gene>
<accession>A0ACC0N047</accession>
<sequence length="89" mass="10061">MDKTRRRVGILTAKANEDLNLLLFGNPEESLKSIDEEMEPLRSELSAPEARKKAFRRIKSGMESNSKELLVAYKLIDKLVLPALISVFS</sequence>
<organism evidence="1 2">
    <name type="scientific">Rhododendron molle</name>
    <name type="common">Chinese azalea</name>
    <name type="synonym">Azalea mollis</name>
    <dbReference type="NCBI Taxonomy" id="49168"/>
    <lineage>
        <taxon>Eukaryota</taxon>
        <taxon>Viridiplantae</taxon>
        <taxon>Streptophyta</taxon>
        <taxon>Embryophyta</taxon>
        <taxon>Tracheophyta</taxon>
        <taxon>Spermatophyta</taxon>
        <taxon>Magnoliopsida</taxon>
        <taxon>eudicotyledons</taxon>
        <taxon>Gunneridae</taxon>
        <taxon>Pentapetalae</taxon>
        <taxon>asterids</taxon>
        <taxon>Ericales</taxon>
        <taxon>Ericaceae</taxon>
        <taxon>Ericoideae</taxon>
        <taxon>Rhodoreae</taxon>
        <taxon>Rhododendron</taxon>
    </lineage>
</organism>
<proteinExistence type="predicted"/>
<protein>
    <submittedName>
        <fullName evidence="1">Uncharacterized protein</fullName>
    </submittedName>
</protein>
<dbReference type="EMBL" id="CM046394">
    <property type="protein sequence ID" value="KAI8546137.1"/>
    <property type="molecule type" value="Genomic_DNA"/>
</dbReference>
<name>A0ACC0N047_RHOML</name>